<dbReference type="FunFam" id="3.40.47.10:FF:000009">
    <property type="entry name" value="3-oxoacyl-[acyl-carrier-protein] synthase 2"/>
    <property type="match status" value="1"/>
</dbReference>
<reference evidence="18 19" key="1">
    <citation type="submission" date="2016-10" db="EMBL/GenBank/DDBJ databases">
        <authorList>
            <person name="de Groot N.N."/>
        </authorList>
    </citation>
    <scope>NUCLEOTIDE SEQUENCE [LARGE SCALE GENOMIC DNA]</scope>
    <source>
        <strain evidence="18 19">AR40</strain>
    </source>
</reference>
<dbReference type="InterPro" id="IPR017568">
    <property type="entry name" value="3-oxoacyl-ACP_synth-2"/>
</dbReference>
<dbReference type="InterPro" id="IPR020841">
    <property type="entry name" value="PKS_Beta-ketoAc_synthase_dom"/>
</dbReference>
<evidence type="ECO:0000256" key="13">
    <source>
        <dbReference type="ARBA" id="ARBA00047659"/>
    </source>
</evidence>
<evidence type="ECO:0000256" key="11">
    <source>
        <dbReference type="ARBA" id="ARBA00024006"/>
    </source>
</evidence>
<evidence type="ECO:0000256" key="7">
    <source>
        <dbReference type="ARBA" id="ARBA00022832"/>
    </source>
</evidence>
<keyword evidence="6 14" id="KW-0808">Transferase</keyword>
<dbReference type="InterPro" id="IPR014031">
    <property type="entry name" value="Ketoacyl_synth_C"/>
</dbReference>
<evidence type="ECO:0000259" key="17">
    <source>
        <dbReference type="PROSITE" id="PS52004"/>
    </source>
</evidence>
<evidence type="ECO:0000313" key="18">
    <source>
        <dbReference type="EMBL" id="SEQ99892.1"/>
    </source>
</evidence>
<organism evidence="18 19">
    <name type="scientific">Butyrivibrio fibrisolvens</name>
    <dbReference type="NCBI Taxonomy" id="831"/>
    <lineage>
        <taxon>Bacteria</taxon>
        <taxon>Bacillati</taxon>
        <taxon>Bacillota</taxon>
        <taxon>Clostridia</taxon>
        <taxon>Lachnospirales</taxon>
        <taxon>Lachnospiraceae</taxon>
        <taxon>Butyrivibrio</taxon>
    </lineage>
</organism>
<dbReference type="GO" id="GO:0006633">
    <property type="term" value="P:fatty acid biosynthetic process"/>
    <property type="evidence" value="ECO:0007669"/>
    <property type="project" value="UniProtKB-UniRule"/>
</dbReference>
<dbReference type="NCBIfam" id="TIGR03150">
    <property type="entry name" value="fabF"/>
    <property type="match status" value="1"/>
</dbReference>
<evidence type="ECO:0000256" key="16">
    <source>
        <dbReference type="RuleBase" id="RU003694"/>
    </source>
</evidence>
<keyword evidence="7" id="KW-0276">Fatty acid metabolism</keyword>
<gene>
    <name evidence="18" type="ORF">SAMN04487884_10194</name>
</gene>
<protein>
    <recommendedName>
        <fullName evidence="4 14">3-oxoacyl-[acyl-carrier-protein] synthase 2</fullName>
        <ecNumber evidence="3 14">2.3.1.179</ecNumber>
    </recommendedName>
</protein>
<proteinExistence type="inferred from homology"/>
<evidence type="ECO:0000256" key="12">
    <source>
        <dbReference type="ARBA" id="ARBA00047318"/>
    </source>
</evidence>
<evidence type="ECO:0000256" key="15">
    <source>
        <dbReference type="PIRSR" id="PIRSR000447-1"/>
    </source>
</evidence>
<dbReference type="RefSeq" id="WP_074753711.1">
    <property type="nucleotide sequence ID" value="NZ_FOGJ01000001.1"/>
</dbReference>
<dbReference type="InterPro" id="IPR016039">
    <property type="entry name" value="Thiolase-like"/>
</dbReference>
<dbReference type="InterPro" id="IPR014030">
    <property type="entry name" value="Ketoacyl_synth_N"/>
</dbReference>
<name>A0A1H9KLB6_BUTFI</name>
<keyword evidence="10 14" id="KW-0012">Acyltransferase</keyword>
<dbReference type="PANTHER" id="PTHR11712">
    <property type="entry name" value="POLYKETIDE SYNTHASE-RELATED"/>
    <property type="match status" value="1"/>
</dbReference>
<evidence type="ECO:0000256" key="8">
    <source>
        <dbReference type="ARBA" id="ARBA00023098"/>
    </source>
</evidence>
<feature type="domain" description="Ketosynthase family 3 (KS3)" evidence="17">
    <location>
        <begin position="1"/>
        <end position="426"/>
    </location>
</feature>
<keyword evidence="8" id="KW-0443">Lipid metabolism</keyword>
<accession>A0A1H9KLB6</accession>
<dbReference type="UniPathway" id="UPA00094"/>
<dbReference type="Gene3D" id="3.40.47.10">
    <property type="match status" value="1"/>
</dbReference>
<dbReference type="GO" id="GO:0005829">
    <property type="term" value="C:cytosol"/>
    <property type="evidence" value="ECO:0007669"/>
    <property type="project" value="TreeGrafter"/>
</dbReference>
<dbReference type="PIRSF" id="PIRSF000447">
    <property type="entry name" value="KAS_II"/>
    <property type="match status" value="1"/>
</dbReference>
<evidence type="ECO:0000256" key="6">
    <source>
        <dbReference type="ARBA" id="ARBA00022679"/>
    </source>
</evidence>
<evidence type="ECO:0000256" key="2">
    <source>
        <dbReference type="ARBA" id="ARBA00008467"/>
    </source>
</evidence>
<sequence length="429" mass="45531">MRRVVVTGIGTVNPTGNSVLESWDAIKNGKCGIGPITYFDTTDFKVKVAGEVKDFDVSKRLNKREARRMAPFTQYALYAAEEAILDSGLVEEGQKDAEGKEIPFYESKVSEDEAARCGVIISSGIGGIGIIEQEHTRGQEKGWERVSPFYIPMSISNMAAGRVAIAHGLKGMCTCPVTACAGGSNAVGDAFHRVRDGYEDVMVCGGAEGSITPLSIGGFSSMTALSYSENPERASIPFDADRNGFVMGEGSGVLVIEELEHAKKRGARIYAEIVGYGANCDAYHITAPDPEGNGAADCMRLALKDAGIEASNISYINAHGTSTHLNDAGETKAIKKVFGEDAYKVPVSSTKSMTGHLLGGAGGVEAVFCVKAVDEGFIPATIGYKNADPECDLDIVPNEGRNTDVKYAMSNSLGFGGHNACLIFKKFED</sequence>
<evidence type="ECO:0000256" key="9">
    <source>
        <dbReference type="ARBA" id="ARBA00023160"/>
    </source>
</evidence>
<comment type="similarity">
    <text evidence="2 14 16">Belongs to the thiolase-like superfamily. Beta-ketoacyl-ACP synthases family.</text>
</comment>
<dbReference type="SUPFAM" id="SSF53901">
    <property type="entry name" value="Thiolase-like"/>
    <property type="match status" value="2"/>
</dbReference>
<dbReference type="Pfam" id="PF00109">
    <property type="entry name" value="ketoacyl-synt"/>
    <property type="match status" value="1"/>
</dbReference>
<dbReference type="GO" id="GO:0004315">
    <property type="term" value="F:3-oxoacyl-[acyl-carrier-protein] synthase activity"/>
    <property type="evidence" value="ECO:0007669"/>
    <property type="project" value="UniProtKB-UniRule"/>
</dbReference>
<evidence type="ECO:0000256" key="5">
    <source>
        <dbReference type="ARBA" id="ARBA00022516"/>
    </source>
</evidence>
<dbReference type="PANTHER" id="PTHR11712:SF336">
    <property type="entry name" value="3-OXOACYL-[ACYL-CARRIER-PROTEIN] SYNTHASE, MITOCHONDRIAL"/>
    <property type="match status" value="1"/>
</dbReference>
<evidence type="ECO:0000313" key="19">
    <source>
        <dbReference type="Proteomes" id="UP000182584"/>
    </source>
</evidence>
<evidence type="ECO:0000256" key="4">
    <source>
        <dbReference type="ARBA" id="ARBA00014657"/>
    </source>
</evidence>
<dbReference type="eggNOG" id="COG0304">
    <property type="taxonomic scope" value="Bacteria"/>
</dbReference>
<dbReference type="InterPro" id="IPR000794">
    <property type="entry name" value="Beta-ketoacyl_synthase"/>
</dbReference>
<evidence type="ECO:0000256" key="14">
    <source>
        <dbReference type="PIRNR" id="PIRNR000447"/>
    </source>
</evidence>
<dbReference type="Pfam" id="PF02801">
    <property type="entry name" value="Ketoacyl-synt_C"/>
    <property type="match status" value="1"/>
</dbReference>
<comment type="catalytic activity">
    <reaction evidence="13 14">
        <text>a fatty acyl-[ACP] + malonyl-[ACP] + H(+) = a 3-oxoacyl-[ACP] + holo-[ACP] + CO2</text>
        <dbReference type="Rhea" id="RHEA:22836"/>
        <dbReference type="Rhea" id="RHEA-COMP:9623"/>
        <dbReference type="Rhea" id="RHEA-COMP:9685"/>
        <dbReference type="Rhea" id="RHEA-COMP:9916"/>
        <dbReference type="Rhea" id="RHEA-COMP:14125"/>
        <dbReference type="ChEBI" id="CHEBI:15378"/>
        <dbReference type="ChEBI" id="CHEBI:16526"/>
        <dbReference type="ChEBI" id="CHEBI:64479"/>
        <dbReference type="ChEBI" id="CHEBI:78449"/>
        <dbReference type="ChEBI" id="CHEBI:78776"/>
        <dbReference type="ChEBI" id="CHEBI:138651"/>
    </reaction>
</comment>
<comment type="pathway">
    <text evidence="1 14">Lipid metabolism; fatty acid biosynthesis.</text>
</comment>
<comment type="catalytic activity">
    <reaction evidence="12 14">
        <text>(9Z)-hexadecenoyl-[ACP] + malonyl-[ACP] + H(+) = 3-oxo-(11Z)-octadecenoyl-[ACP] + holo-[ACP] + CO2</text>
        <dbReference type="Rhea" id="RHEA:55040"/>
        <dbReference type="Rhea" id="RHEA-COMP:9623"/>
        <dbReference type="Rhea" id="RHEA-COMP:9685"/>
        <dbReference type="Rhea" id="RHEA-COMP:10800"/>
        <dbReference type="Rhea" id="RHEA-COMP:14074"/>
        <dbReference type="ChEBI" id="CHEBI:15378"/>
        <dbReference type="ChEBI" id="CHEBI:16526"/>
        <dbReference type="ChEBI" id="CHEBI:64479"/>
        <dbReference type="ChEBI" id="CHEBI:78449"/>
        <dbReference type="ChEBI" id="CHEBI:83989"/>
        <dbReference type="ChEBI" id="CHEBI:138538"/>
        <dbReference type="EC" id="2.3.1.179"/>
    </reaction>
</comment>
<evidence type="ECO:0000256" key="10">
    <source>
        <dbReference type="ARBA" id="ARBA00023315"/>
    </source>
</evidence>
<dbReference type="EC" id="2.3.1.179" evidence="3 14"/>
<dbReference type="AlphaFoldDB" id="A0A1H9KLB6"/>
<dbReference type="OrthoDB" id="9808669at2"/>
<evidence type="ECO:0000256" key="3">
    <source>
        <dbReference type="ARBA" id="ARBA00012356"/>
    </source>
</evidence>
<dbReference type="EMBL" id="FOGJ01000001">
    <property type="protein sequence ID" value="SEQ99892.1"/>
    <property type="molecule type" value="Genomic_DNA"/>
</dbReference>
<dbReference type="CDD" id="cd00834">
    <property type="entry name" value="KAS_I_II"/>
    <property type="match status" value="1"/>
</dbReference>
<evidence type="ECO:0000256" key="1">
    <source>
        <dbReference type="ARBA" id="ARBA00005194"/>
    </source>
</evidence>
<comment type="function">
    <text evidence="11 14">Involved in the type II fatty acid elongation cycle. Catalyzes the elongation of a wide range of acyl-ACP by the addition of two carbons from malonyl-ACP to an acyl acceptor. Can efficiently catalyze the conversion of palmitoleoyl-ACP (cis-hexadec-9-enoyl-ACP) to cis-vaccenoyl-ACP (cis-octadec-11-enoyl-ACP), an essential step in the thermal regulation of fatty acid composition.</text>
</comment>
<feature type="active site" description="For beta-ketoacyl synthase activity" evidence="15">
    <location>
        <position position="180"/>
    </location>
</feature>
<keyword evidence="9 14" id="KW-0275">Fatty acid biosynthesis</keyword>
<dbReference type="Proteomes" id="UP000182584">
    <property type="component" value="Unassembled WGS sequence"/>
</dbReference>
<dbReference type="NCBIfam" id="NF005589">
    <property type="entry name" value="PRK07314.1"/>
    <property type="match status" value="1"/>
</dbReference>
<dbReference type="PROSITE" id="PS52004">
    <property type="entry name" value="KS3_2"/>
    <property type="match status" value="1"/>
</dbReference>
<keyword evidence="5 14" id="KW-0444">Lipid biosynthesis</keyword>
<dbReference type="SMART" id="SM00825">
    <property type="entry name" value="PKS_KS"/>
    <property type="match status" value="1"/>
</dbReference>